<dbReference type="Pfam" id="PF00856">
    <property type="entry name" value="SET"/>
    <property type="match status" value="1"/>
</dbReference>
<dbReference type="InterPro" id="IPR029063">
    <property type="entry name" value="SAM-dependent_MTases_sf"/>
</dbReference>
<accession>A0A6V8HP79</accession>
<dbReference type="InterPro" id="IPR046341">
    <property type="entry name" value="SET_dom_sf"/>
</dbReference>
<dbReference type="InterPro" id="IPR002935">
    <property type="entry name" value="SAM_O-MeTrfase"/>
</dbReference>
<dbReference type="GO" id="GO:0008171">
    <property type="term" value="F:O-methyltransferase activity"/>
    <property type="evidence" value="ECO:0007669"/>
    <property type="project" value="InterPro"/>
</dbReference>
<feature type="region of interest" description="Disordered" evidence="7">
    <location>
        <begin position="1"/>
        <end position="26"/>
    </location>
</feature>
<keyword evidence="5" id="KW-0128">Catecholamine metabolism</keyword>
<dbReference type="Pfam" id="PF13578">
    <property type="entry name" value="Methyltransf_24"/>
    <property type="match status" value="1"/>
</dbReference>
<reference evidence="10" key="1">
    <citation type="journal article" date="2015" name="Genome Announc.">
        <title>Draft genome sequence of Talaromyces cellulolyticus strain Y-94, a source of lignocellulosic biomass-degrading enzymes.</title>
        <authorList>
            <person name="Fujii T."/>
            <person name="Koike H."/>
            <person name="Sawayama S."/>
            <person name="Yano S."/>
            <person name="Inoue H."/>
        </authorList>
    </citation>
    <scope>NUCLEOTIDE SEQUENCE [LARGE SCALE GENOMIC DNA]</scope>
    <source>
        <strain evidence="10">Y-94</strain>
    </source>
</reference>
<dbReference type="PROSITE" id="PS50280">
    <property type="entry name" value="SET"/>
    <property type="match status" value="1"/>
</dbReference>
<evidence type="ECO:0000313" key="9">
    <source>
        <dbReference type="EMBL" id="GAM43778.1"/>
    </source>
</evidence>
<comment type="caution">
    <text evidence="9">The sequence shown here is derived from an EMBL/GenBank/DDBJ whole genome shotgun (WGS) entry which is preliminary data.</text>
</comment>
<dbReference type="Proteomes" id="UP000053095">
    <property type="component" value="Unassembled WGS sequence"/>
</dbReference>
<dbReference type="GO" id="GO:0032259">
    <property type="term" value="P:methylation"/>
    <property type="evidence" value="ECO:0007669"/>
    <property type="project" value="UniProtKB-KW"/>
</dbReference>
<dbReference type="EMBL" id="DF933856">
    <property type="protein sequence ID" value="GAM43778.1"/>
    <property type="molecule type" value="Genomic_DNA"/>
</dbReference>
<dbReference type="Gene3D" id="3.90.1410.10">
    <property type="entry name" value="set domain protein methyltransferase, domain 1"/>
    <property type="match status" value="1"/>
</dbReference>
<keyword evidence="2" id="KW-0489">Methyltransferase</keyword>
<evidence type="ECO:0000313" key="10">
    <source>
        <dbReference type="Proteomes" id="UP000053095"/>
    </source>
</evidence>
<keyword evidence="10" id="KW-1185">Reference proteome</keyword>
<evidence type="ECO:0000256" key="6">
    <source>
        <dbReference type="ARBA" id="ARBA00023453"/>
    </source>
</evidence>
<comment type="similarity">
    <text evidence="6">Belongs to the class I-like SAM-binding methyltransferase superfamily. Cation-dependent O-methyltransferase family.</text>
</comment>
<dbReference type="PANTHER" id="PTHR43836">
    <property type="entry name" value="CATECHOL O-METHYLTRANSFERASE 1-RELATED"/>
    <property type="match status" value="1"/>
</dbReference>
<organism evidence="9 10">
    <name type="scientific">Talaromyces pinophilus</name>
    <name type="common">Penicillium pinophilum</name>
    <dbReference type="NCBI Taxonomy" id="128442"/>
    <lineage>
        <taxon>Eukaryota</taxon>
        <taxon>Fungi</taxon>
        <taxon>Dikarya</taxon>
        <taxon>Ascomycota</taxon>
        <taxon>Pezizomycotina</taxon>
        <taxon>Eurotiomycetes</taxon>
        <taxon>Eurotiomycetidae</taxon>
        <taxon>Eurotiales</taxon>
        <taxon>Trichocomaceae</taxon>
        <taxon>Talaromyces</taxon>
        <taxon>Talaromyces sect. Talaromyces</taxon>
    </lineage>
</organism>
<evidence type="ECO:0000256" key="7">
    <source>
        <dbReference type="SAM" id="MobiDB-lite"/>
    </source>
</evidence>
<dbReference type="SUPFAM" id="SSF53335">
    <property type="entry name" value="S-adenosyl-L-methionine-dependent methyltransferases"/>
    <property type="match status" value="1"/>
</dbReference>
<evidence type="ECO:0000259" key="8">
    <source>
        <dbReference type="PROSITE" id="PS50280"/>
    </source>
</evidence>
<protein>
    <recommendedName>
        <fullName evidence="1">catechol O-methyltransferase</fullName>
        <ecNumber evidence="1">2.1.1.6</ecNumber>
    </recommendedName>
</protein>
<dbReference type="PROSITE" id="PS51682">
    <property type="entry name" value="SAM_OMT_I"/>
    <property type="match status" value="1"/>
</dbReference>
<name>A0A6V8HP79_TALPI</name>
<proteinExistence type="inferred from homology"/>
<dbReference type="InterPro" id="IPR001214">
    <property type="entry name" value="SET_dom"/>
</dbReference>
<gene>
    <name evidence="9" type="ORF">TCE0_060r18866</name>
</gene>
<dbReference type="PANTHER" id="PTHR43836:SF2">
    <property type="entry name" value="CATECHOL O-METHYLTRANSFERASE 1-RELATED"/>
    <property type="match status" value="1"/>
</dbReference>
<evidence type="ECO:0000256" key="2">
    <source>
        <dbReference type="ARBA" id="ARBA00022603"/>
    </source>
</evidence>
<dbReference type="Gene3D" id="3.40.50.150">
    <property type="entry name" value="Vaccinia Virus protein VP39"/>
    <property type="match status" value="1"/>
</dbReference>
<evidence type="ECO:0000256" key="4">
    <source>
        <dbReference type="ARBA" id="ARBA00022691"/>
    </source>
</evidence>
<feature type="domain" description="SET" evidence="8">
    <location>
        <begin position="203"/>
        <end position="446"/>
    </location>
</feature>
<dbReference type="EC" id="2.1.1.6" evidence="1"/>
<keyword evidence="4" id="KW-0949">S-adenosyl-L-methionine</keyword>
<evidence type="ECO:0000256" key="5">
    <source>
        <dbReference type="ARBA" id="ARBA00022939"/>
    </source>
</evidence>
<sequence>MASETSTAAPSGQGTYNEKSPEGQSINFTKYPSLRKIMDVESHDGREVKLLKYIYDHPKLDSELRGSPTAILAIMDEFAAQEHFLINIGSDKAKILGNFIHEHKPKVFLELGTYVGYSTILFANAMREANQEGEKLHLYSLELDPLIGSIAMNLVNLAGLSDIVEVIVGSSAHTLQRLHDQGILEKGSIDIIFLDHAEKLYKPDLELCEKLGLVDKKGCHVIADNVVRPGAPEYRDMPPDFVNMFNGISTHGLLAAYLTHGDPKTLKKYDLWKATWPTLPDFEEGMPILWSKELGGSGLKTPISTTATTKHDLSPAILPPSISGSWNTFRKKPLTEEYKTKHQNLLSQQEARLRDAWRDVIAAFPDTNWETFSYHWLIVNTRSFYYLMPGEEPPEDKNDAMALVPFADYFNHTDDAECEVHFDGKSYTFRATRLYKKGEEIYMSYGPHPNDFLFVECAYNTLSLHSLNPNNISSTDGFYLETNESDALFLDDIIFKDFTIAEKEELIHQGYYGNYQITLDSGPCFRTEVAASMKCMSRRNWRNYIQGRGPPPNTVKVNAIIRDWIDVYLNEATATTAKMEELLFKEEDSLARGKIKMLIGRWEQIKQLCNGVSSKLD</sequence>
<keyword evidence="3" id="KW-0808">Transferase</keyword>
<dbReference type="SUPFAM" id="SSF82199">
    <property type="entry name" value="SET domain"/>
    <property type="match status" value="1"/>
</dbReference>
<dbReference type="GO" id="GO:0006584">
    <property type="term" value="P:catecholamine metabolic process"/>
    <property type="evidence" value="ECO:0007669"/>
    <property type="project" value="UniProtKB-KW"/>
</dbReference>
<dbReference type="AlphaFoldDB" id="A0A6V8HP79"/>
<evidence type="ECO:0000256" key="3">
    <source>
        <dbReference type="ARBA" id="ARBA00022679"/>
    </source>
</evidence>
<evidence type="ECO:0000256" key="1">
    <source>
        <dbReference type="ARBA" id="ARBA00012880"/>
    </source>
</evidence>